<evidence type="ECO:0000313" key="2">
    <source>
        <dbReference type="Proteomes" id="UP000255082"/>
    </source>
</evidence>
<accession>A0A378WLW2</accession>
<name>A0A378WLW2_9NOCA</name>
<proteinExistence type="predicted"/>
<protein>
    <submittedName>
        <fullName evidence="1">Uncharacterized protein</fullName>
    </submittedName>
</protein>
<evidence type="ECO:0000313" key="1">
    <source>
        <dbReference type="EMBL" id="SUA41323.1"/>
    </source>
</evidence>
<dbReference type="Proteomes" id="UP000255082">
    <property type="component" value="Unassembled WGS sequence"/>
</dbReference>
<dbReference type="EMBL" id="UGRU01000001">
    <property type="protein sequence ID" value="SUA41323.1"/>
    <property type="molecule type" value="Genomic_DNA"/>
</dbReference>
<dbReference type="AlphaFoldDB" id="A0A378WLW2"/>
<reference evidence="1 2" key="1">
    <citation type="submission" date="2018-06" db="EMBL/GenBank/DDBJ databases">
        <authorList>
            <consortium name="Pathogen Informatics"/>
            <person name="Doyle S."/>
        </authorList>
    </citation>
    <scope>NUCLEOTIDE SEQUENCE [LARGE SCALE GENOMIC DNA]</scope>
    <source>
        <strain evidence="1 2">NCTC13184</strain>
    </source>
</reference>
<sequence length="123" mass="13982">MLLRGAPQRDVLILRGAPQRNILILRRSPHRQVLVLRRLRAERARRRPGALTTLTINRIAPAMRMMIPRITTKPMSAATNKVVAQGFPVVPEMGREPDRRIGLWTVKSPEPGTAIRTRQSKRP</sequence>
<organism evidence="1 2">
    <name type="scientific">Nocardia africana</name>
    <dbReference type="NCBI Taxonomy" id="134964"/>
    <lineage>
        <taxon>Bacteria</taxon>
        <taxon>Bacillati</taxon>
        <taxon>Actinomycetota</taxon>
        <taxon>Actinomycetes</taxon>
        <taxon>Mycobacteriales</taxon>
        <taxon>Nocardiaceae</taxon>
        <taxon>Nocardia</taxon>
    </lineage>
</organism>
<gene>
    <name evidence="1" type="ORF">NCTC13184_00659</name>
</gene>